<feature type="compositionally biased region" description="Basic and acidic residues" evidence="1">
    <location>
        <begin position="317"/>
        <end position="330"/>
    </location>
</feature>
<feature type="compositionally biased region" description="Acidic residues" evidence="1">
    <location>
        <begin position="739"/>
        <end position="758"/>
    </location>
</feature>
<dbReference type="InterPro" id="IPR046523">
    <property type="entry name" value="UTP20_dom"/>
</dbReference>
<feature type="compositionally biased region" description="Acidic residues" evidence="1">
    <location>
        <begin position="2305"/>
        <end position="2321"/>
    </location>
</feature>
<dbReference type="Gene3D" id="1.25.10.10">
    <property type="entry name" value="Leucine-rich Repeat Variant"/>
    <property type="match status" value="1"/>
</dbReference>
<feature type="region of interest" description="Disordered" evidence="1">
    <location>
        <begin position="2304"/>
        <end position="2356"/>
    </location>
</feature>
<feature type="domain" description="U3 small nucleolar RNA-associated protein 20 N-terminal" evidence="2">
    <location>
        <begin position="821"/>
        <end position="1129"/>
    </location>
</feature>
<dbReference type="Pfam" id="PF20416">
    <property type="entry name" value="UTP20"/>
    <property type="match status" value="1"/>
</dbReference>
<evidence type="ECO:0000259" key="3">
    <source>
        <dbReference type="Pfam" id="PF20416"/>
    </source>
</evidence>
<dbReference type="GO" id="GO:0030686">
    <property type="term" value="C:90S preribosome"/>
    <property type="evidence" value="ECO:0007669"/>
    <property type="project" value="TreeGrafter"/>
</dbReference>
<dbReference type="EMBL" id="QOKY01000135">
    <property type="protein sequence ID" value="RMZ56846.1"/>
    <property type="molecule type" value="Genomic_DNA"/>
</dbReference>
<dbReference type="Proteomes" id="UP000279271">
    <property type="component" value="Unassembled WGS sequence"/>
</dbReference>
<dbReference type="GO" id="GO:0032040">
    <property type="term" value="C:small-subunit processome"/>
    <property type="evidence" value="ECO:0007669"/>
    <property type="project" value="TreeGrafter"/>
</dbReference>
<proteinExistence type="predicted"/>
<sequence>EQEEAPRAKRPRTHVFKTLTQQIQEVVGCFYIVCRRMMGLGQIEVTVFLSQEYSRTDPLPGFSSFFQENITKWRELNAAEDFVQAATALTHLTQTLPQLLHNVEPILDILLGRLHITAELSLEPLFVLISTLARDLGVEFEPHFPRVMAAYAALVAEGLDRKPESLQHLFSSLSAILKFLSKQLIKKFPAVLSATAPLRYHAAPHVRRLAAAALAFLLRQMHAQRRLGALTAAVRLVLRQATASGSEARLQAGAALLFHAARGLGHDLNSHAPEVLLRALRGLETGDADPGRVRGPSGEQEAAGLAGDESVAAEGLQPDKGDGDPLDRTESTTSPAAQRTLRHAAVVAALLDLLLEHVRRDSAAQLWAALHYEALLRLEAAQAAPGDDLAALRAAASLGHVAQALAFHGGSRVGDYGPSLDLMARALGISALLESEAGRGAALRLAAALVAGHSQAAGASSGPVAYAGMASQWAGLVGSVDDASLLTFWDGILNSPAPSEVARAFGPLIVSHLLPLMQPGSPMHDEAWAVAPVLGTGGEPSDALPSLLGIEVRGTGAQRAQHGGLGREGQVAIGRLGTLLEHGAGVPGWLAATLAAGLLGTLRVRFGPLWSGAAGALGQALRRHAPEVWPVALEELRHTQREFLEGGPLDRWAAASAATTAGETAPENSTPLRRRFSAACVPEDAPGTDAATRLTHILRALAASEHALVEARARDWLPLFLAFSSAPVVLRRRGVEDDPAGEAEVAEELEDAADDEPSHEEARGGEDGDYVMVARPQAEAPASQAQKVDESGRSANGKAGHPVDAAAPAPGPRQAMSVKEWRAGLREWLALLGTLRGIRGLHRADDLLQGIVVHVRDSDPAVQQAALLCLKAYKPVALVPYIDRLAGLTNSRRLRTDLLKFPLAGGTRSARQDDDEIPLLPEHRLEVVPMLTTLLFPHMQKRSGGKAPQRGAIITYFSGGQPEELAPLLALFLEPLAPTFAALPHQPPPSGHTPLAPLPAWTWALGRTPGATWLQSLDVAALARQPISRRLGVLNTLSDLLTRLKYQLKEGRGARTLRTQGMRLLAEMIELSEAGAGGLAFLWPRLMAAAEGWLPRLVPEAAGQEPPALMELAAVLAQRPDLAALLADAEWRAEGPGLEAAPAVDAEDPDDHTVAGKHHPRQNSYVLTPRPEAWAADAHVGSRLLEQALAARALDLLVVVGQEAATPALACQLTAALLPMLAAPGGKLTEAQLRLVVRALAVLAALWRRCAVTADAGASAAAPTVAEGSDLLRRVLAALGPLAGRPEPALARVLADAAAACAGALGCPAHIAAARTLVELASLDPAGVDDPDYDRRLAAFLSLKARVWRELAEGEGVDAVPASLVLHRAASDLRNAADLGLRTAAAECLDQFLIAVVEVAGGDATAEDTAGAKDTCRNADGTAIPSILAPPGSTSPHPLVLAAQRVLFPSLKRGLTAVSQAVRSEHLALMRTLALALPRQYPGLAALASREDPEVDFWLNAAHIQLHRRARGLARLARALREPDALCTLGLGVMLGVLAPLLQAMVVEGGGSGTAIMLAAGGHEPKAGDVAVTANVTDAAVGALGALGAALPWTAYSQVLGQALRALRLHADGPAAKPVVRAVCCLLDNFHFLGGEEDGGEASDMEAIHRYLVKQVIPDLRKHLVVNSETVRAPVALAVVKVLRLLPEDAARAELPRVLQSVANLLSKPLQRIRDDARAVLVSMAVELGPAYLPFVIDVIMGACPLRGFVAHVRGYTIHAVVEGLAAAGAPAGSLDPCVPMLLPIVEADMWGELVDAREATHFSGAYKEAKRCRAQELYALILLAALVRGALANAGADARALIVEAALGVLAGALRRGKVAVRSRETAPLLDPLLPLLVRALRSRHTPSVSLALATLGLLLQSALPGMEAAVPTAYEEVTRLLNGCPGTDTPLAQECFRLLAGLLRASSTFQPPRADLQLLLGTRLGDLEDSVGGATFGLLKAVLARRLVVPQVYDAMHRLERLMVRSQGASVREASAACLLQYLLDYPLAALDMICTVLKKFPDEVVVRWADTALLPLVTRLVSDASSACRGRAGAALLTLLQRAGPALRATAADFCLQWLTGEDGRLTRAALQLAGVLVEADAEAAAGRVPALLPVVGRLVAAGDGKGAEGWQEAYHALLLLEKVHAKLPAALQPGASPAAAESWAAAVGALEHPHLWVRRAAGRLILAGLAAPGVRPALLPSPGSAGALGRAFLAQLDGEHADEALAKQAVRGLVLLAPAALEDDAAAGRLPTTLWLAKRAPSGLARAGLLAVAGSSVATSDEVEADEGGGVEEDSNAEAEAKAVSGAEAASSDDEGEENGDAHGGSAAAGTARPGDGYTSLAALLRGVAALADDRAFTRATARQAALRCLAAVASRLGAEGVLPFLPILLRPLARITEPGATGDGEETVGLAREVLDHLRALVGAERMLLAHAAARAGLARQRAQRRAADARRNLVDPEAAAQMRISKQRRKKSGRAKVVEEQRRHRQAGHSKRGGRGGVAKLGGRGGRR</sequence>
<feature type="compositionally biased region" description="Basic residues" evidence="1">
    <location>
        <begin position="2509"/>
        <end position="2520"/>
    </location>
</feature>
<reference evidence="5" key="1">
    <citation type="journal article" date="2018" name="Algal Res.">
        <title>Characterization of plant carbon substrate utilization by Auxenochlorella protothecoides.</title>
        <authorList>
            <person name="Vogler B.W."/>
            <person name="Starkenburg S.R."/>
            <person name="Sudasinghe N."/>
            <person name="Schambach J.Y."/>
            <person name="Rollin J.A."/>
            <person name="Pattathil S."/>
            <person name="Barry A.N."/>
        </authorList>
    </citation>
    <scope>NUCLEOTIDE SEQUENCE [LARGE SCALE GENOMIC DNA]</scope>
    <source>
        <strain evidence="5">UTEX 25</strain>
    </source>
</reference>
<feature type="region of interest" description="Disordered" evidence="1">
    <location>
        <begin position="287"/>
        <end position="338"/>
    </location>
</feature>
<feature type="non-terminal residue" evidence="4">
    <location>
        <position position="1"/>
    </location>
</feature>
<comment type="caution">
    <text evidence="4">The sequence shown here is derived from an EMBL/GenBank/DDBJ whole genome shotgun (WGS) entry which is preliminary data.</text>
</comment>
<feature type="region of interest" description="Disordered" evidence="1">
    <location>
        <begin position="1140"/>
        <end position="1163"/>
    </location>
</feature>
<gene>
    <name evidence="4" type="ORF">APUTEX25_002935</name>
</gene>
<feature type="compositionally biased region" description="Basic residues" evidence="1">
    <location>
        <begin position="2491"/>
        <end position="2500"/>
    </location>
</feature>
<feature type="domain" description="U3 small nucleolar RNA-associated protein 20" evidence="3">
    <location>
        <begin position="1668"/>
        <end position="1822"/>
    </location>
</feature>
<dbReference type="InterPro" id="IPR011430">
    <property type="entry name" value="UTP20_N"/>
</dbReference>
<name>A0A3M7L5S4_AUXPR</name>
<dbReference type="Pfam" id="PF07539">
    <property type="entry name" value="UTP20_N"/>
    <property type="match status" value="2"/>
</dbReference>
<accession>A0A3M7L5S4</accession>
<feature type="region of interest" description="Disordered" evidence="1">
    <location>
        <begin position="739"/>
        <end position="815"/>
    </location>
</feature>
<dbReference type="PANTHER" id="PTHR17695">
    <property type="entry name" value="SMALL SUBUNIT PROCESSOME COMPONENT 20 HOMOLOG"/>
    <property type="match status" value="1"/>
</dbReference>
<evidence type="ECO:0000313" key="4">
    <source>
        <dbReference type="EMBL" id="RMZ56846.1"/>
    </source>
</evidence>
<organism evidence="4 5">
    <name type="scientific">Auxenochlorella protothecoides</name>
    <name type="common">Green microalga</name>
    <name type="synonym">Chlorella protothecoides</name>
    <dbReference type="NCBI Taxonomy" id="3075"/>
    <lineage>
        <taxon>Eukaryota</taxon>
        <taxon>Viridiplantae</taxon>
        <taxon>Chlorophyta</taxon>
        <taxon>core chlorophytes</taxon>
        <taxon>Trebouxiophyceae</taxon>
        <taxon>Chlorellales</taxon>
        <taxon>Chlorellaceae</taxon>
        <taxon>Auxenochlorella</taxon>
    </lineage>
</organism>
<feature type="compositionally biased region" description="Gly residues" evidence="1">
    <location>
        <begin position="2521"/>
        <end position="2534"/>
    </location>
</feature>
<protein>
    <submittedName>
        <fullName evidence="4">Uncharacterized protein</fullName>
    </submittedName>
</protein>
<dbReference type="InterPro" id="IPR011989">
    <property type="entry name" value="ARM-like"/>
</dbReference>
<dbReference type="SUPFAM" id="SSF48371">
    <property type="entry name" value="ARM repeat"/>
    <property type="match status" value="2"/>
</dbReference>
<evidence type="ECO:0000256" key="1">
    <source>
        <dbReference type="SAM" id="MobiDB-lite"/>
    </source>
</evidence>
<dbReference type="InterPro" id="IPR052575">
    <property type="entry name" value="SSU_processome_comp_20"/>
</dbReference>
<dbReference type="InterPro" id="IPR016024">
    <property type="entry name" value="ARM-type_fold"/>
</dbReference>
<evidence type="ECO:0000259" key="2">
    <source>
        <dbReference type="Pfam" id="PF07539"/>
    </source>
</evidence>
<feature type="region of interest" description="Disordered" evidence="1">
    <location>
        <begin position="2487"/>
        <end position="2534"/>
    </location>
</feature>
<evidence type="ECO:0000313" key="5">
    <source>
        <dbReference type="Proteomes" id="UP000279271"/>
    </source>
</evidence>
<feature type="domain" description="U3 small nucleolar RNA-associated protein 20 N-terminal" evidence="2">
    <location>
        <begin position="1289"/>
        <end position="1398"/>
    </location>
</feature>
<dbReference type="PANTHER" id="PTHR17695:SF11">
    <property type="entry name" value="SMALL SUBUNIT PROCESSOME COMPONENT 20 HOMOLOG"/>
    <property type="match status" value="1"/>
</dbReference>